<dbReference type="AlphaFoldDB" id="K9URF5"/>
<dbReference type="RefSeq" id="WP_015328931.1">
    <property type="nucleotide sequence ID" value="NC_020053.1"/>
</dbReference>
<dbReference type="SUPFAM" id="SSF52540">
    <property type="entry name" value="P-loop containing nucleoside triphosphate hydrolases"/>
    <property type="match status" value="1"/>
</dbReference>
<evidence type="ECO:0000313" key="2">
    <source>
        <dbReference type="Proteomes" id="UP000010366"/>
    </source>
</evidence>
<keyword evidence="2" id="KW-1185">Reference proteome</keyword>
<proteinExistence type="predicted"/>
<evidence type="ECO:0000313" key="1">
    <source>
        <dbReference type="EMBL" id="AFY97046.1"/>
    </source>
</evidence>
<keyword evidence="1" id="KW-0614">Plasmid</keyword>
<dbReference type="Pfam" id="PF13238">
    <property type="entry name" value="AAA_18"/>
    <property type="match status" value="1"/>
</dbReference>
<dbReference type="Proteomes" id="UP000010366">
    <property type="component" value="Plasmid pCHA6605.01"/>
</dbReference>
<dbReference type="KEGG" id="cmp:Cha6605_6217"/>
<reference evidence="1 2" key="1">
    <citation type="submission" date="2012-05" db="EMBL/GenBank/DDBJ databases">
        <title>Noncontiguous Finished plasmid 1 of genome of Chamaesiphon sp. PCC 6605.</title>
        <authorList>
            <consortium name="US DOE Joint Genome Institute"/>
            <person name="Gugger M."/>
            <person name="Coursin T."/>
            <person name="Rippka R."/>
            <person name="Tandeau De Marsac N."/>
            <person name="Huntemann M."/>
            <person name="Wei C.-L."/>
            <person name="Han J."/>
            <person name="Detter J.C."/>
            <person name="Han C."/>
            <person name="Tapia R."/>
            <person name="Chen A."/>
            <person name="Kyrpides N."/>
            <person name="Mavromatis K."/>
            <person name="Markowitz V."/>
            <person name="Szeto E."/>
            <person name="Ivanova N."/>
            <person name="Pagani I."/>
            <person name="Pati A."/>
            <person name="Goodwin L."/>
            <person name="Nordberg H.P."/>
            <person name="Cantor M.N."/>
            <person name="Hua S.X."/>
            <person name="Woyke T."/>
            <person name="Kerfeld C.A."/>
        </authorList>
    </citation>
    <scope>NUCLEOTIDE SEQUENCE [LARGE SCALE GENOMIC DNA]</scope>
    <source>
        <strain evidence="2">ATCC 27169 / PCC 6605</strain>
        <plasmid evidence="2">Plasmid pCHA6605.01</plasmid>
    </source>
</reference>
<dbReference type="Gene3D" id="3.40.50.300">
    <property type="entry name" value="P-loop containing nucleotide triphosphate hydrolases"/>
    <property type="match status" value="1"/>
</dbReference>
<geneLocation type="plasmid" evidence="1 2">
    <name>pCHA6605.01</name>
</geneLocation>
<accession>K9URF5</accession>
<organism evidence="1 2">
    <name type="scientific">Chamaesiphon minutus (strain ATCC 27169 / PCC 6605)</name>
    <dbReference type="NCBI Taxonomy" id="1173020"/>
    <lineage>
        <taxon>Bacteria</taxon>
        <taxon>Bacillati</taxon>
        <taxon>Cyanobacteriota</taxon>
        <taxon>Cyanophyceae</taxon>
        <taxon>Gomontiellales</taxon>
        <taxon>Chamaesiphonaceae</taxon>
        <taxon>Chamaesiphon</taxon>
    </lineage>
</organism>
<dbReference type="HOGENOM" id="CLU_136214_0_0_3"/>
<dbReference type="OrthoDB" id="514290at2"/>
<dbReference type="eggNOG" id="COG0703">
    <property type="taxonomic scope" value="Bacteria"/>
</dbReference>
<protein>
    <submittedName>
        <fullName evidence="1">Uncharacterized protein</fullName>
    </submittedName>
</protein>
<sequence>MEIPAIVFLSGASGVGKTSIVEKLKAHYHSFDDYAFLHFDSIGVPSPEEMIEQAGSGEKWQELTTYRWIEKITVKYQDKKIVVIEGQVNLDFIEAAFHKFEIARYFIVLIDCDWETMRERLIHNRQQPDLVNQDMKNWATFLRKQAQRKDLPIIDTSHQTLEQVVRSVNVVFLQAIAAA</sequence>
<name>K9URF5_CHAP6</name>
<dbReference type="EMBL" id="CP003601">
    <property type="protein sequence ID" value="AFY97046.1"/>
    <property type="molecule type" value="Genomic_DNA"/>
</dbReference>
<gene>
    <name evidence="1" type="ORF">Cha6605_6217</name>
</gene>
<dbReference type="InterPro" id="IPR027417">
    <property type="entry name" value="P-loop_NTPase"/>
</dbReference>